<comment type="caution">
    <text evidence="2">The sequence shown here is derived from an EMBL/GenBank/DDBJ whole genome shotgun (WGS) entry which is preliminary data.</text>
</comment>
<protein>
    <recommendedName>
        <fullName evidence="1">Acid ceramidase N-terminal domain-containing protein</fullName>
    </recommendedName>
</protein>
<evidence type="ECO:0000313" key="2">
    <source>
        <dbReference type="EMBL" id="CAI2370588.1"/>
    </source>
</evidence>
<dbReference type="AlphaFoldDB" id="A0AAD1XFQ6"/>
<dbReference type="GO" id="GO:0016810">
    <property type="term" value="F:hydrolase activity, acting on carbon-nitrogen (but not peptide) bonds"/>
    <property type="evidence" value="ECO:0007669"/>
    <property type="project" value="TreeGrafter"/>
</dbReference>
<dbReference type="PANTHER" id="PTHR28583">
    <property type="entry name" value="ACID AMIDASE"/>
    <property type="match status" value="1"/>
</dbReference>
<dbReference type="EMBL" id="CAMPGE010011777">
    <property type="protein sequence ID" value="CAI2370588.1"/>
    <property type="molecule type" value="Genomic_DNA"/>
</dbReference>
<keyword evidence="3" id="KW-1185">Reference proteome</keyword>
<gene>
    <name evidence="2" type="ORF">ECRASSUSDP1_LOCUS11904</name>
</gene>
<dbReference type="InterPro" id="IPR029130">
    <property type="entry name" value="Acid_ceramidase_N"/>
</dbReference>
<evidence type="ECO:0000313" key="3">
    <source>
        <dbReference type="Proteomes" id="UP001295684"/>
    </source>
</evidence>
<feature type="domain" description="Acid ceramidase N-terminal" evidence="1">
    <location>
        <begin position="5"/>
        <end position="62"/>
    </location>
</feature>
<dbReference type="Pfam" id="PF15508">
    <property type="entry name" value="NAAA-beta"/>
    <property type="match status" value="1"/>
</dbReference>
<dbReference type="Proteomes" id="UP001295684">
    <property type="component" value="Unassembled WGS sequence"/>
</dbReference>
<proteinExistence type="predicted"/>
<evidence type="ECO:0000259" key="1">
    <source>
        <dbReference type="Pfam" id="PF15508"/>
    </source>
</evidence>
<dbReference type="PANTHER" id="PTHR28583:SF4">
    <property type="entry name" value="N-ACYLETHANOLAMINE-HYDROLYZING ACID AMIDASE"/>
    <property type="match status" value="1"/>
</dbReference>
<reference evidence="2" key="1">
    <citation type="submission" date="2023-07" db="EMBL/GenBank/DDBJ databases">
        <authorList>
            <consortium name="AG Swart"/>
            <person name="Singh M."/>
            <person name="Singh A."/>
            <person name="Seah K."/>
            <person name="Emmerich C."/>
        </authorList>
    </citation>
    <scope>NUCLEOTIDE SEQUENCE</scope>
    <source>
        <strain evidence="2">DP1</strain>
    </source>
</reference>
<sequence length="332" mass="38387">MSIVHVPTFEINLDLPAEERYLEIYVNFSENIKPLFTSFYKSIPRSRKKFFPAFAKFLEKSDNEYYKEMEALAKIIEMKPYECIAVEHCCEFMVGCTSVLAKAKDEVNGGYKIVHGRNLDYPLEVSLMRDVLYKGVMTKDGKEIGTSLIFAGFQLYTSIKKGAYSISYNQRMKKQENGFLKSMVLAFLGYKKYSRIIQETLITCDTFDEAVEHLKSTPSLNECYLSICGIDRGVKITRDRFKARLEWVYADGREDGNTFDVQTNCDSWEEIPKRDNNRRKTAIELVEATGVEHMNEKRMLFNVMNVDPVCNKETVYSSFMDPSTYKCVVLIN</sequence>
<accession>A0AAD1XFQ6</accession>
<organism evidence="2 3">
    <name type="scientific">Euplotes crassus</name>
    <dbReference type="NCBI Taxonomy" id="5936"/>
    <lineage>
        <taxon>Eukaryota</taxon>
        <taxon>Sar</taxon>
        <taxon>Alveolata</taxon>
        <taxon>Ciliophora</taxon>
        <taxon>Intramacronucleata</taxon>
        <taxon>Spirotrichea</taxon>
        <taxon>Hypotrichia</taxon>
        <taxon>Euplotida</taxon>
        <taxon>Euplotidae</taxon>
        <taxon>Moneuplotes</taxon>
    </lineage>
</organism>
<name>A0AAD1XFQ6_EUPCR</name>